<proteinExistence type="predicted"/>
<protein>
    <submittedName>
        <fullName evidence="2">Uncharacterized protein</fullName>
    </submittedName>
</protein>
<dbReference type="Proteomes" id="UP000231371">
    <property type="component" value="Unassembled WGS sequence"/>
</dbReference>
<feature type="transmembrane region" description="Helical" evidence="1">
    <location>
        <begin position="428"/>
        <end position="445"/>
    </location>
</feature>
<feature type="transmembrane region" description="Helical" evidence="1">
    <location>
        <begin position="778"/>
        <end position="796"/>
    </location>
</feature>
<gene>
    <name evidence="2" type="ORF">COV89_00840</name>
</gene>
<feature type="transmembrane region" description="Helical" evidence="1">
    <location>
        <begin position="808"/>
        <end position="828"/>
    </location>
</feature>
<comment type="caution">
    <text evidence="2">The sequence shown here is derived from an EMBL/GenBank/DDBJ whole genome shotgun (WGS) entry which is preliminary data.</text>
</comment>
<feature type="transmembrane region" description="Helical" evidence="1">
    <location>
        <begin position="606"/>
        <end position="624"/>
    </location>
</feature>
<sequence length="1001" mass="114569">MKLNKKISFLLFFLFFFLLSAKNVSGRDSFVTVVNPVRGNEFSDPGNPFFLESVNNLLAPLNQKKIPATWLLRYDAFSNNEGIVFFKKLAVERPDDELGIFLEITPRLAELAEVGYPGGGLFWHDANKIFLSGYKPEERIKLIDASFEKFKEFFGFYPKSVGVWHIDAYSVRYMSEKYGVTGILICADQFGTDGYQIWGGWWGIPYYPSRYNILLPAQTHKNKIDAVVFWWAARDPILGYGGSVRESTYSVQANDYLSHGLDAVYFKKLMNDYLFDNRNQFGQLTIGLENDNNWEKLGDKFDRQIEAVKKEIEVGDLKAVTMGNFSDWYQKKFDISPDHWVGEWKMSTGYRIGLNQGMIVDLRIYNEQWPEANLLTANPWGTLSLNNPYKIDTVRFSGSEKLLDFEVNQNELVKKFGEQKIPFGIEKVFLLLYYLITLLLVIFFLRKNLSLLILVILGSWCLSLPMAKSGLVYPFGMGFWGPNGHDGIWHLALINQLKNFSLNNPVFSGTRLTNYHFGFDLIIALLSRLTTISPLVLYFQAVPLIMAVLIGVLTYKFVYNWLSSKCSAWWAVFFVYFGGSWGWILGRGESTFWANQSISGLINPPYGLSLIVLLVGLIKLVDYLKNPDKKNLIISCVLFGLLIQIKVYAGIVAIGSLGCLSLLSLKFYRAKFKGIFHLFFGSFLVALIVFLPFNLKASSLLVFSPLWFSRSMIAFSDRLGWFKLENARIAYFHSGKWFKWLLAEGLALAIFIFGNLGTRAVGFFYGGFVWKKRKINPIELVLFSALTISLVLPLLFIQKGNPWNTIQFFYYFQFLMAVFTGVTIGNIFGKTGKLKKVAVGIILIILTLPTTIITLKNDYLPSRPPSRISIEELEGLNFLKNQPAGSVLSYPFNSDWRYKFSEPKPLYAYETTAYISALSAHQTFLEDEMNLEITGFDWQARRKDSQLFFLTADQLWGRTFLQENEIRYIYLVKGQKMNLGLNDIEAEKIFENGEVVIFRVK</sequence>
<feature type="transmembrane region" description="Helical" evidence="1">
    <location>
        <begin position="452"/>
        <end position="473"/>
    </location>
</feature>
<evidence type="ECO:0000313" key="3">
    <source>
        <dbReference type="Proteomes" id="UP000231371"/>
    </source>
</evidence>
<dbReference type="EMBL" id="PCVI01000015">
    <property type="protein sequence ID" value="PIQ70358.1"/>
    <property type="molecule type" value="Genomic_DNA"/>
</dbReference>
<feature type="transmembrane region" description="Helical" evidence="1">
    <location>
        <begin position="741"/>
        <end position="766"/>
    </location>
</feature>
<accession>A0A2H0KGF6</accession>
<organism evidence="2 3">
    <name type="scientific">Candidatus Shapirobacteria bacterium CG11_big_fil_rev_8_21_14_0_20_40_12</name>
    <dbReference type="NCBI Taxonomy" id="1974889"/>
    <lineage>
        <taxon>Bacteria</taxon>
        <taxon>Candidatus Shapironibacteriota</taxon>
    </lineage>
</organism>
<dbReference type="Gene3D" id="3.20.20.510">
    <property type="entry name" value="Uncharacterised protein PF12979, DUF3863"/>
    <property type="match status" value="1"/>
</dbReference>
<dbReference type="AlphaFoldDB" id="A0A2H0KGF6"/>
<name>A0A2H0KGF6_9BACT</name>
<keyword evidence="1" id="KW-0472">Membrane</keyword>
<keyword evidence="1" id="KW-0812">Transmembrane</keyword>
<evidence type="ECO:0000256" key="1">
    <source>
        <dbReference type="SAM" id="Phobius"/>
    </source>
</evidence>
<evidence type="ECO:0000313" key="2">
    <source>
        <dbReference type="EMBL" id="PIQ70358.1"/>
    </source>
</evidence>
<feature type="transmembrane region" description="Helical" evidence="1">
    <location>
        <begin position="675"/>
        <end position="693"/>
    </location>
</feature>
<reference evidence="2 3" key="1">
    <citation type="submission" date="2017-09" db="EMBL/GenBank/DDBJ databases">
        <title>Depth-based differentiation of microbial function through sediment-hosted aquifers and enrichment of novel symbionts in the deep terrestrial subsurface.</title>
        <authorList>
            <person name="Probst A.J."/>
            <person name="Ladd B."/>
            <person name="Jarett J.K."/>
            <person name="Geller-Mcgrath D.E."/>
            <person name="Sieber C.M."/>
            <person name="Emerson J.B."/>
            <person name="Anantharaman K."/>
            <person name="Thomas B.C."/>
            <person name="Malmstrom R."/>
            <person name="Stieglmeier M."/>
            <person name="Klingl A."/>
            <person name="Woyke T."/>
            <person name="Ryan C.M."/>
            <person name="Banfield J.F."/>
        </authorList>
    </citation>
    <scope>NUCLEOTIDE SEQUENCE [LARGE SCALE GENOMIC DNA]</scope>
    <source>
        <strain evidence="2">CG11_big_fil_rev_8_21_14_0_20_40_12</strain>
    </source>
</reference>
<feature type="transmembrane region" description="Helical" evidence="1">
    <location>
        <begin position="636"/>
        <end position="663"/>
    </location>
</feature>
<feature type="transmembrane region" description="Helical" evidence="1">
    <location>
        <begin position="700"/>
        <end position="721"/>
    </location>
</feature>
<keyword evidence="1" id="KW-1133">Transmembrane helix</keyword>
<feature type="transmembrane region" description="Helical" evidence="1">
    <location>
        <begin position="567"/>
        <end position="586"/>
    </location>
</feature>
<feature type="transmembrane region" description="Helical" evidence="1">
    <location>
        <begin position="837"/>
        <end position="855"/>
    </location>
</feature>
<feature type="transmembrane region" description="Helical" evidence="1">
    <location>
        <begin position="535"/>
        <end position="555"/>
    </location>
</feature>